<gene>
    <name evidence="2" type="ORF">AVDCRST_MAG93-2454</name>
</gene>
<name>A0A6J4J3I0_9CHLR</name>
<organism evidence="2">
    <name type="scientific">uncultured Chloroflexia bacterium</name>
    <dbReference type="NCBI Taxonomy" id="1672391"/>
    <lineage>
        <taxon>Bacteria</taxon>
        <taxon>Bacillati</taxon>
        <taxon>Chloroflexota</taxon>
        <taxon>Chloroflexia</taxon>
        <taxon>environmental samples</taxon>
    </lineage>
</organism>
<proteinExistence type="predicted"/>
<reference evidence="2" key="1">
    <citation type="submission" date="2020-02" db="EMBL/GenBank/DDBJ databases">
        <authorList>
            <person name="Meier V. D."/>
        </authorList>
    </citation>
    <scope>NUCLEOTIDE SEQUENCE</scope>
    <source>
        <strain evidence="2">AVDCRST_MAG93</strain>
    </source>
</reference>
<protein>
    <submittedName>
        <fullName evidence="2">Uncharacterized protein</fullName>
    </submittedName>
</protein>
<evidence type="ECO:0000256" key="1">
    <source>
        <dbReference type="SAM" id="SignalP"/>
    </source>
</evidence>
<sequence length="63" mass="6482">MKRIVSVLAVMGLMAAMMVASAMPAFAASEKGNCVGILASQVNQVNEFNNEVGNGLGGRLGRV</sequence>
<feature type="chain" id="PRO_5027074121" evidence="1">
    <location>
        <begin position="28"/>
        <end position="63"/>
    </location>
</feature>
<evidence type="ECO:0000313" key="2">
    <source>
        <dbReference type="EMBL" id="CAA9266992.1"/>
    </source>
</evidence>
<keyword evidence="1" id="KW-0732">Signal</keyword>
<dbReference type="EMBL" id="CADCTR010000836">
    <property type="protein sequence ID" value="CAA9266992.1"/>
    <property type="molecule type" value="Genomic_DNA"/>
</dbReference>
<accession>A0A6J4J3I0</accession>
<dbReference type="AlphaFoldDB" id="A0A6J4J3I0"/>
<feature type="signal peptide" evidence="1">
    <location>
        <begin position="1"/>
        <end position="27"/>
    </location>
</feature>